<dbReference type="Gene3D" id="3.40.50.1820">
    <property type="entry name" value="alpha/beta hydrolase"/>
    <property type="match status" value="1"/>
</dbReference>
<reference evidence="12" key="1">
    <citation type="submission" date="2019-06" db="EMBL/GenBank/DDBJ databases">
        <authorList>
            <person name="Le Quere A."/>
            <person name="Colella S."/>
        </authorList>
    </citation>
    <scope>NUCLEOTIDE SEQUENCE</scope>
    <source>
        <strain evidence="12">EmedicaeMD41</strain>
    </source>
</reference>
<dbReference type="PANTHER" id="PTHR38050">
    <property type="match status" value="1"/>
</dbReference>
<dbReference type="Proteomes" id="UP000507954">
    <property type="component" value="Unassembled WGS sequence"/>
</dbReference>
<feature type="domain" description="Phospholipase/carboxylesterase/thioesterase" evidence="11">
    <location>
        <begin position="124"/>
        <end position="203"/>
    </location>
</feature>
<accession>A0A508X6Z8</accession>
<proteinExistence type="inferred from homology"/>
<keyword evidence="5 10" id="KW-0732">Signal</keyword>
<keyword evidence="7" id="KW-0119">Carbohydrate metabolism</keyword>
<dbReference type="EMBL" id="CABFNB010000118">
    <property type="protein sequence ID" value="VTZ63613.1"/>
    <property type="molecule type" value="Genomic_DNA"/>
</dbReference>
<keyword evidence="8" id="KW-0624">Polysaccharide degradation</keyword>
<keyword evidence="3" id="KW-0964">Secreted</keyword>
<gene>
    <name evidence="12" type="ORF">EMEDMD4_500169</name>
</gene>
<dbReference type="SUPFAM" id="SSF53474">
    <property type="entry name" value="alpha/beta-Hydrolases"/>
    <property type="match status" value="1"/>
</dbReference>
<evidence type="ECO:0000259" key="11">
    <source>
        <dbReference type="Pfam" id="PF02230"/>
    </source>
</evidence>
<evidence type="ECO:0000256" key="9">
    <source>
        <dbReference type="ARBA" id="ARBA00025250"/>
    </source>
</evidence>
<evidence type="ECO:0000256" key="6">
    <source>
        <dbReference type="ARBA" id="ARBA00022801"/>
    </source>
</evidence>
<name>A0A508X6Z8_9HYPH</name>
<evidence type="ECO:0000256" key="2">
    <source>
        <dbReference type="ARBA" id="ARBA00010278"/>
    </source>
</evidence>
<comment type="subcellular location">
    <subcellularLocation>
        <location evidence="1">Secreted</location>
    </subcellularLocation>
</comment>
<dbReference type="GO" id="GO:0030600">
    <property type="term" value="F:feruloyl esterase activity"/>
    <property type="evidence" value="ECO:0007669"/>
    <property type="project" value="InterPro"/>
</dbReference>
<dbReference type="GO" id="GO:0045493">
    <property type="term" value="P:xylan catabolic process"/>
    <property type="evidence" value="ECO:0007669"/>
    <property type="project" value="UniProtKB-KW"/>
</dbReference>
<evidence type="ECO:0000313" key="12">
    <source>
        <dbReference type="EMBL" id="VTZ63613.1"/>
    </source>
</evidence>
<dbReference type="InterPro" id="IPR043595">
    <property type="entry name" value="FaeB/C/D"/>
</dbReference>
<feature type="signal peptide" evidence="10">
    <location>
        <begin position="1"/>
        <end position="23"/>
    </location>
</feature>
<protein>
    <submittedName>
        <fullName evidence="12">Poly(3-hydroxybutyrate) depolymerase</fullName>
    </submittedName>
</protein>
<keyword evidence="6" id="KW-0378">Hydrolase</keyword>
<dbReference type="Pfam" id="PF02230">
    <property type="entry name" value="Abhydrolase_2"/>
    <property type="match status" value="1"/>
</dbReference>
<evidence type="ECO:0000256" key="7">
    <source>
        <dbReference type="ARBA" id="ARBA00023277"/>
    </source>
</evidence>
<evidence type="ECO:0000256" key="1">
    <source>
        <dbReference type="ARBA" id="ARBA00004613"/>
    </source>
</evidence>
<organism evidence="12">
    <name type="scientific">Sinorhizobium medicae</name>
    <dbReference type="NCBI Taxonomy" id="110321"/>
    <lineage>
        <taxon>Bacteria</taxon>
        <taxon>Pseudomonadati</taxon>
        <taxon>Pseudomonadota</taxon>
        <taxon>Alphaproteobacteria</taxon>
        <taxon>Hyphomicrobiales</taxon>
        <taxon>Rhizobiaceae</taxon>
        <taxon>Sinorhizobium/Ensifer group</taxon>
        <taxon>Sinorhizobium</taxon>
    </lineage>
</organism>
<dbReference type="PANTHER" id="PTHR38050:SF1">
    <property type="entry name" value="FERULOYL ESTERASE C"/>
    <property type="match status" value="1"/>
</dbReference>
<keyword evidence="4" id="KW-0858">Xylan degradation</keyword>
<dbReference type="PROSITE" id="PS51257">
    <property type="entry name" value="PROKAR_LIPOPROTEIN"/>
    <property type="match status" value="1"/>
</dbReference>
<evidence type="ECO:0000256" key="4">
    <source>
        <dbReference type="ARBA" id="ARBA00022651"/>
    </source>
</evidence>
<dbReference type="InterPro" id="IPR029058">
    <property type="entry name" value="AB_hydrolase_fold"/>
</dbReference>
<evidence type="ECO:0000256" key="8">
    <source>
        <dbReference type="ARBA" id="ARBA00023326"/>
    </source>
</evidence>
<comment type="function">
    <text evidence="9">Involved in degradation of plant cell walls. Hydrolyzes the feruloyl-arabinose ester bond in arabinoxylans, and the feruloyl-galactose ester bond in pectin. Active against paranitrophenyl-acetate, methyl ferulate and wheat arabinoxylan.</text>
</comment>
<evidence type="ECO:0000256" key="3">
    <source>
        <dbReference type="ARBA" id="ARBA00022525"/>
    </source>
</evidence>
<comment type="similarity">
    <text evidence="2">Belongs to the faeC family.</text>
</comment>
<dbReference type="GO" id="GO:0005576">
    <property type="term" value="C:extracellular region"/>
    <property type="evidence" value="ECO:0007669"/>
    <property type="project" value="UniProtKB-SubCell"/>
</dbReference>
<evidence type="ECO:0000256" key="5">
    <source>
        <dbReference type="ARBA" id="ARBA00022729"/>
    </source>
</evidence>
<feature type="chain" id="PRO_5021251305" evidence="10">
    <location>
        <begin position="24"/>
        <end position="271"/>
    </location>
</feature>
<dbReference type="RefSeq" id="WP_180161923.1">
    <property type="nucleotide sequence ID" value="NZ_CABFNB010000118.1"/>
</dbReference>
<sequence>MRIAAPTALAAFCLLAVTTGAGACGGSIACSVEGGTYRIELPRSGDATGKSKARGAYVFFHGHRSSAKLQMRHRALVGAAHRHGLAFVAVDGLKGSWSHPNAPGRFRAEAAFIRNVLDDLEKRFGFDRSNTLAGGFSQGASMAWYGLCWSGDRFAGAVTFSGVFWEPIPKPEDCVTDLPPMIHFHGRQDETFPLAGRAVGSRFHQGDTFKSITVAREAARCERDVENIVIADFSCSLVAGCVRGGVTLCLYDGGHQVQPDYLDIGLTRLGF</sequence>
<dbReference type="InterPro" id="IPR003140">
    <property type="entry name" value="PLipase/COase/thioEstase"/>
</dbReference>
<evidence type="ECO:0000256" key="10">
    <source>
        <dbReference type="SAM" id="SignalP"/>
    </source>
</evidence>
<dbReference type="AlphaFoldDB" id="A0A508X6Z8"/>